<dbReference type="Pfam" id="PF03028">
    <property type="entry name" value="Dynein_heavy"/>
    <property type="match status" value="1"/>
</dbReference>
<dbReference type="FunFam" id="3.20.180.20:FF:000003">
    <property type="entry name" value="Dynein heavy chain 12, axonemal"/>
    <property type="match status" value="1"/>
</dbReference>
<dbReference type="PANTHER" id="PTHR22878:SF70">
    <property type="entry name" value="DYNEIN HEAVY CHAIN 2, AXONEMAL"/>
    <property type="match status" value="1"/>
</dbReference>
<dbReference type="InterPro" id="IPR041228">
    <property type="entry name" value="Dynein_C"/>
</dbReference>
<evidence type="ECO:0000256" key="2">
    <source>
        <dbReference type="ARBA" id="ARBA00004430"/>
    </source>
</evidence>
<dbReference type="Gene3D" id="1.10.8.1220">
    <property type="match status" value="1"/>
</dbReference>
<dbReference type="FunFam" id="1.20.920.20:FF:000006">
    <property type="entry name" value="Dynein, axonemal, heavy chain 6"/>
    <property type="match status" value="1"/>
</dbReference>
<organism evidence="28 29">
    <name type="scientific">Sipha flava</name>
    <name type="common">yellow sugarcane aphid</name>
    <dbReference type="NCBI Taxonomy" id="143950"/>
    <lineage>
        <taxon>Eukaryota</taxon>
        <taxon>Metazoa</taxon>
        <taxon>Ecdysozoa</taxon>
        <taxon>Arthropoda</taxon>
        <taxon>Hexapoda</taxon>
        <taxon>Insecta</taxon>
        <taxon>Pterygota</taxon>
        <taxon>Neoptera</taxon>
        <taxon>Paraneoptera</taxon>
        <taxon>Hemiptera</taxon>
        <taxon>Sternorrhyncha</taxon>
        <taxon>Aphidomorpha</taxon>
        <taxon>Aphidoidea</taxon>
        <taxon>Aphididae</taxon>
        <taxon>Sipha</taxon>
    </lineage>
</organism>
<evidence type="ECO:0000259" key="19">
    <source>
        <dbReference type="Pfam" id="PF08393"/>
    </source>
</evidence>
<dbReference type="Gene3D" id="3.20.180.20">
    <property type="entry name" value="Dynein heavy chain, N-terminal domain 2"/>
    <property type="match status" value="1"/>
</dbReference>
<dbReference type="FunFam" id="1.20.58.1120:FF:000005">
    <property type="entry name" value="Dynein, axonemal, heavy chain 12"/>
    <property type="match status" value="1"/>
</dbReference>
<dbReference type="GO" id="GO:0003341">
    <property type="term" value="P:cilium movement"/>
    <property type="evidence" value="ECO:0007669"/>
    <property type="project" value="UniProtKB-ARBA"/>
</dbReference>
<dbReference type="FunFam" id="1.10.287.2620:FF:000002">
    <property type="entry name" value="Dynein heavy chain 2, axonemal"/>
    <property type="match status" value="1"/>
</dbReference>
<protein>
    <submittedName>
        <fullName evidence="29">Dynein heavy chain 7, axonemal-like</fullName>
    </submittedName>
</protein>
<evidence type="ECO:0000259" key="25">
    <source>
        <dbReference type="Pfam" id="PF17857"/>
    </source>
</evidence>
<dbReference type="GO" id="GO:0008569">
    <property type="term" value="F:minus-end-directed microtubule motor activity"/>
    <property type="evidence" value="ECO:0007669"/>
    <property type="project" value="InterPro"/>
</dbReference>
<dbReference type="FunFam" id="3.40.50.300:FF:001145">
    <property type="entry name" value="Putative dynein heavy chain"/>
    <property type="match status" value="1"/>
</dbReference>
<dbReference type="InterPro" id="IPR024743">
    <property type="entry name" value="Dynein_HC_stalk"/>
</dbReference>
<reference evidence="29" key="1">
    <citation type="submission" date="2025-08" db="UniProtKB">
        <authorList>
            <consortium name="RefSeq"/>
        </authorList>
    </citation>
    <scope>IDENTIFICATION</scope>
    <source>
        <tissue evidence="29">Whole body</tissue>
    </source>
</reference>
<dbReference type="Pfam" id="PF12781">
    <property type="entry name" value="AAA_9"/>
    <property type="match status" value="1"/>
</dbReference>
<feature type="domain" description="Dynein heavy chain 3 AAA+ lid" evidence="25">
    <location>
        <begin position="2069"/>
        <end position="2165"/>
    </location>
</feature>
<keyword evidence="14" id="KW-0206">Cytoskeleton</keyword>
<feature type="domain" description="Dynein heavy chain region D6 P-loop" evidence="18">
    <location>
        <begin position="3342"/>
        <end position="3455"/>
    </location>
</feature>
<evidence type="ECO:0000256" key="17">
    <source>
        <dbReference type="SAM" id="MobiDB-lite"/>
    </source>
</evidence>
<dbReference type="InterPro" id="IPR026983">
    <property type="entry name" value="DHC"/>
</dbReference>
<dbReference type="GO" id="GO:0031514">
    <property type="term" value="C:motile cilium"/>
    <property type="evidence" value="ECO:0007669"/>
    <property type="project" value="UniProtKB-SubCell"/>
</dbReference>
<dbReference type="RefSeq" id="XP_025424349.1">
    <property type="nucleotide sequence ID" value="XM_025568564.1"/>
</dbReference>
<dbReference type="InterPro" id="IPR043157">
    <property type="entry name" value="Dynein_AAA1S"/>
</dbReference>
<evidence type="ECO:0000259" key="20">
    <source>
        <dbReference type="Pfam" id="PF12774"/>
    </source>
</evidence>
<keyword evidence="28" id="KW-1185">Reference proteome</keyword>
<dbReference type="Gene3D" id="1.10.8.710">
    <property type="match status" value="1"/>
</dbReference>
<feature type="domain" description="Dynein heavy chain ATP-binding dynein motor region" evidence="23">
    <location>
        <begin position="2878"/>
        <end position="3099"/>
    </location>
</feature>
<feature type="compositionally biased region" description="Basic and acidic residues" evidence="17">
    <location>
        <begin position="31"/>
        <end position="46"/>
    </location>
</feature>
<dbReference type="GO" id="GO:0051959">
    <property type="term" value="F:dynein light intermediate chain binding"/>
    <property type="evidence" value="ECO:0007669"/>
    <property type="project" value="InterPro"/>
</dbReference>
<keyword evidence="10" id="KW-0243">Dynein</keyword>
<evidence type="ECO:0000259" key="21">
    <source>
        <dbReference type="Pfam" id="PF12777"/>
    </source>
</evidence>
<dbReference type="Pfam" id="PF12780">
    <property type="entry name" value="AAA_8"/>
    <property type="match status" value="1"/>
</dbReference>
<feature type="region of interest" description="Disordered" evidence="17">
    <location>
        <begin position="19"/>
        <end position="46"/>
    </location>
</feature>
<evidence type="ECO:0000256" key="10">
    <source>
        <dbReference type="ARBA" id="ARBA00023017"/>
    </source>
</evidence>
<dbReference type="FunFam" id="1.10.8.720:FF:000001">
    <property type="entry name" value="dynein heavy chain 7, axonemal"/>
    <property type="match status" value="1"/>
</dbReference>
<dbReference type="Gene3D" id="1.20.920.30">
    <property type="match status" value="1"/>
</dbReference>
<dbReference type="Gene3D" id="6.10.140.1060">
    <property type="match status" value="1"/>
</dbReference>
<dbReference type="Gene3D" id="1.20.140.100">
    <property type="entry name" value="Dynein heavy chain, N-terminal domain 2"/>
    <property type="match status" value="1"/>
</dbReference>
<dbReference type="GeneID" id="112693475"/>
<dbReference type="Proteomes" id="UP000694846">
    <property type="component" value="Unplaced"/>
</dbReference>
<dbReference type="InterPro" id="IPR035706">
    <property type="entry name" value="AAA_9"/>
</dbReference>
<evidence type="ECO:0000256" key="15">
    <source>
        <dbReference type="ARBA" id="ARBA00023273"/>
    </source>
</evidence>
<dbReference type="Pfam" id="PF08393">
    <property type="entry name" value="DHC_N2"/>
    <property type="match status" value="1"/>
</dbReference>
<dbReference type="Gene3D" id="1.20.1270.280">
    <property type="match status" value="1"/>
</dbReference>
<evidence type="ECO:0000259" key="18">
    <source>
        <dbReference type="Pfam" id="PF03028"/>
    </source>
</evidence>
<evidence type="ECO:0000259" key="26">
    <source>
        <dbReference type="Pfam" id="PF18198"/>
    </source>
</evidence>
<evidence type="ECO:0000259" key="24">
    <source>
        <dbReference type="Pfam" id="PF17852"/>
    </source>
</evidence>
<dbReference type="FunFam" id="1.20.920.30:FF:000002">
    <property type="entry name" value="Dynein axonemal heavy chain 3"/>
    <property type="match status" value="1"/>
</dbReference>
<dbReference type="InterPro" id="IPR042219">
    <property type="entry name" value="AAA_lid_11_sf"/>
</dbReference>
<evidence type="ECO:0000256" key="6">
    <source>
        <dbReference type="ARBA" id="ARBA00022737"/>
    </source>
</evidence>
<evidence type="ECO:0000256" key="9">
    <source>
        <dbReference type="ARBA" id="ARBA00022846"/>
    </source>
</evidence>
<feature type="domain" description="Dynein heavy chain hydrolytic ATP-binding dynein motor region" evidence="20">
    <location>
        <begin position="1206"/>
        <end position="1532"/>
    </location>
</feature>
<sequence>MSKKLQQLDKDHFSELKNVDTSKSQKKLMKKTSDCHGYTEKSKKMKKAKEARENHEAFRSNLVASYSKYLDSEDNFDADTDTFLKYYFFITQGAEADTKYLAPIDPRVVNGIIDRLPKEFQKSPFLPEFKNEIFNECYLKSMKEAVVAYSLHDVFATRNELPALDTPLKKELRKNSAVWKKSMVRATLFLRDNLHQANPLVSEMIKIWHRDFEPTKVFDYAEIAGRGTTKYALSEYMGHVRKCIADASITMRVTWFQTIEQLFQQSKLSRFIPKKDNIKKQTSFFNCIAYIMKVKYQEYVYKIMQQFTEVMCNPKTNPGFVTDLVYRNSTLQFYPPYKKIREFIMSIYDNIKDMVLNLERLEHRLYKHYPHTQTILNVDIDKNILNKYVKELSLVLDDYWVLPELVVHDLDEHLYLVNGQAQKEINTFLSSEHTIDEYKKYVVNYHTIALEIPVNVGPKIVVGIFEIRRNETIKTLCKQAEKLKNMVISRMTNTYLAIGKKLNDEYAALQNVALTPPGDTRELVNLKKYISEVKNNVIPEMEERVKVVLSYELFLSDYTILTGVELKQNGKTFQWIEQINVVFAENTKMIEQKTKQLQDLLLSRINKFKIELENYQDQVSEFKQFGNIELLSVYLDKANILDDKLTNALNTIDGFNEEEKHFGWKESSYPLRKTVAEALTPFKKLYDNCSEFLENYDKWMNAKIGTYDPEQIEQDVNMYYRNIVKLERTFIDCPAPLAIAVAVKQSVETFKEHIAVVLTLGNLGLKDRHWEKISEIIGFPLHPNQNLTLLKIMDYNLDEFVPKFEIVSDGASKETALEKKLIAMEEEWKDLYFNLLPYRDSGTYIISGVDDVQLLLDDHILKTATMKNSPFIKPFEENIKNWEGKLQLLNDILDYWIKVQLTWMYLEPIFSSPDIQTQMPEESRKFNAVDKVWRDMIKEAQKIKKVILAINIDKLLEKLKKNNNLLELIQKGLNDYLEKKRLYFPRFFFLSNDELLEILSETKDPTRVQPHLKKCFEGISKLKFTVDLDVISMMSSEEEVVNLSLTVDTAKTRGQVEKWLVDLEISMKLTVREIIENALVAYKNTERHEWVVQWPGQAVLAVSCTHWTSEVTQAILHYPRGLPRYLLKCNNQIEKIVKLVQGVLPLQTRLTLGALVVMDVHAKDVVEEMSRKEVHKTNDFNWLCQLRYYWMENNLDAFMINASLRYGYEYLGNSPRLVITPLTDRCYRTLFCALQLNLGGAPEGPAGTGKTETTKDLAKAISKQCVVFNCSDSMDYIGLGKFFKGLLSCGAWACFDEFNRIDLEVLSVVAQQILTIQRSIQAGLIKIHFEGSSLILDKTCAVFITMNPGYAGRSELPDNLKALFRSVAMMVPDYTLISEIVLYSQGFNLARSLSIKIVAIYKLCSEQLSSQNHYDYGMRAVKTVLTAVGNLKLKYPKEDENILILRSINDVNLPKFLKDDIPLFKGLISDLFPGIVLPQSDYNILNTCIEESCEKLNLQCTPYFLEKIQQIYEMMIVRHGFMIVGLPFSGKTSAYKALADALSIIEAKKLMDEHKVEIMVINPKSITLGQLYGQFDMVSHEWSDGILAVGFRQFASSENSNRKWLLFDGPVDAIWIESMNTVLDDNKKLCLISGEIIQLANTTNLIFEPMDLDVASPATVSRCGMIFMEPISLGWECLVQSWIKQLSSYINSHYKQILQSIILRFSYPILYFLKRCNITEIFPSSDSNLIKSLINMCDSFMDLYSNQEYMKTIPQSDFRAQLEGIFFFSCIWSMGSTLDAQSRVKFNILFRALLENKFPKKVARALKLPIELCPSPKKPYTNFPPKEYLVFDYRYVLEGQGKGEWKLWSDYVAEAPPIPQGIPFNEIIVPTIDVIRHQVILSMMIAHNKPMMTVGKTGTGKSTYTMNYLFTKIDKTSNLSSFINFSAHTSANSTQDIIMNKLIKRRRGIFGPPVGTKCIIFIDDVSMPQKEYYGAQPPIELLRQFLDNFPWYDRKDLVPMALQDVLLLCAMGPPSTGNLVSPRFSRHFNIYVINEFDDTTMVSIFSKILLWHLDTRGFSREFDSCMHQLVSSTLEIHKHSINHLLPTPTKSHYLFNLRDFSKVIQGVMFSVPETIEDAISMKRLWIHEILRVYYDRLVDDSDRSWFFDNLHSICKEFLNENINDIFVHLINEQSETVGQNELRQLIYCDFSNPKADTRNYMEVHNLNNLRVIVEGYLNEFNNMSKKPMHLVLFRFAIEHLSRICRIFKQPRGHALLVGLGGSGRQSLVRLAAHISEYDLFQVQMTRAYGTNEWHEDLKLILKRAVASLDQHVVFLFNDSEIKREGMVEDMHNLLNSGEVPNLFVMDEKIELCEKIRLIDKQRDKSLQTDGSMTAVFNYFIQIVKEQLHIALAFSPIGNGFRTRIRKFPSLVQCCTIDWFQNWPEDALLAVAKNFLDAIDLTEHERNVCVNMCQKFHTSTQDISIEFDIRLQRKTYITPTSYLELMSTFKDLLGKKRQEIIMVKRRYEVGLEKLQAAADEISIMQEELKDLQPKISVATEEVKVIMQQVEKENQEISKVKQIIKKDEEQAQETADEAQNIKIECDAHMEAARPALNAALAALNTLTSNDITFVKSMKNPPKPVKLVMEAICIIKDVKPDKIPDPTTGKTTEDYWPASKKLLNDIKFLDHLIQFDKDNIPSKIMKVINEKYLTNPEFDPEKVKNASIAAQGLCKWVIAMSSYDVVAKEIGPKKIALAEAETVYNKAMGALNEKRDQLAEVEKKMKVVQDDLEENERKMKSFQDEATAVQTKLQRAEDLIGGLGGEKQRWGQIAIDLGKSYLNLTGNILISSGIIAYLGPFTMDFRNILIQQWVRDIISDNLVCSENFQLCSVLGNPVDIRAWNIAGLPTDSFSTDNGIIVLNSRRSALMIDPQNQANKWIRNLEMDNSLSIVRFSTPNYLKILEHAITNGNPVLLENIYEELDPLLDPILLTQIFISGGTYCLKLGDTIVEYNDRFRFYITTKLRNPHYLPDIAVKVTLLNFMITSDGLEDQLLGVVVAKDRPDLEAEKNQLIVQGAENARTLKNIEDKILQVLSSSEGNILEDEEAVNILSSSKVLANEIEVKQTEAEITERTIDKTRRQYQTVAIYSTKLFFAIDSLTNIDPMYQYSLTWFIHLFITAIEDSPKRDKIEERTEVLKKYFTYSLYVNICRSLFEKDKLLFSLVIAVRLSTEINPEEWLFFLTGGVNLDNPITNKISWLQDSNWDELCRVDNLPKFKGIRANFENNEDEWKHIYDSPVPYLTNFPEPWNTNLNYFQKCIILRIIRYDKILPAVQYFITNESILENKFIEPPPFDLFSSFGNSNCATPLVFILTPGADPTTMLLKFADKMGFGSRLTSLSLGQGQGPIASRLIEEATRTGDWVLLQNCHLAKSWMSDLEKTCENFSVEHINSEFRLWLTSYPVEYFPVSVLQNSIKMTNEPPKGLRANIYRSFTSDPIANEEFFEGCKQSGNFKKLIFSLCFFHALVQERRNYGSIGWNRMYEFNETDLRISVLQLQKFLNEYPNVQFDALRYLTGECNYGGRVTDDWDRRCLITCLNKFYSKSVIKKKNFNFDKSGIYHCPDLKEYDQFLERIQGLPLVTKPSIFGLHENADLIKERQETEILLDSVLKTQDRVDLWNKYKLSYGSITSGEEGKSSEELVLAFATDILSKLPINFDIVLALEKYPTSYNQSMNTVLVQEMGRFNKLLDVIKFSLTNIQRAVKGLILMSNELEEVYHSILINKIPFIWANSSYPSLKPLGSYIKDLLQRLSFLQKWYIHGTPNSFWISGFYFTQAFLTGAQQNFARKFKIPIDLLTFDFKIMDKKIVINSTPENGVYVYGLFLDGARWSNKKSSLKESKPKQLYDKMPIIHMTPIEKENLKLNTVYLCPMYKTAERKGTLSTTGHSTNFVIALWIPSTTKQPEHWILRGVALLCQLSQ</sequence>
<keyword evidence="4" id="KW-0963">Cytoplasm</keyword>
<evidence type="ECO:0000256" key="3">
    <source>
        <dbReference type="ARBA" id="ARBA00008887"/>
    </source>
</evidence>
<dbReference type="InterPro" id="IPR041589">
    <property type="entry name" value="DNAH3_AAA_lid_1"/>
</dbReference>
<proteinExistence type="inferred from homology"/>
<dbReference type="Gene3D" id="1.10.8.720">
    <property type="entry name" value="Region D6 of dynein motor"/>
    <property type="match status" value="1"/>
</dbReference>
<dbReference type="Pfam" id="PF12777">
    <property type="entry name" value="MT"/>
    <property type="match status" value="1"/>
</dbReference>
<gene>
    <name evidence="29" type="primary">LOC112693475</name>
</gene>
<dbReference type="GO" id="GO:0005874">
    <property type="term" value="C:microtubule"/>
    <property type="evidence" value="ECO:0007669"/>
    <property type="project" value="UniProtKB-KW"/>
</dbReference>
<feature type="domain" description="Dynein heavy chain coiled coil stalk" evidence="21">
    <location>
        <begin position="2505"/>
        <end position="2851"/>
    </location>
</feature>
<dbReference type="InterPro" id="IPR027417">
    <property type="entry name" value="P-loop_NTPase"/>
</dbReference>
<dbReference type="Pfam" id="PF17852">
    <property type="entry name" value="Dynein_AAA_lid"/>
    <property type="match status" value="1"/>
</dbReference>
<dbReference type="GO" id="GO:0045505">
    <property type="term" value="F:dynein intermediate chain binding"/>
    <property type="evidence" value="ECO:0007669"/>
    <property type="project" value="InterPro"/>
</dbReference>
<dbReference type="GO" id="GO:0005858">
    <property type="term" value="C:axonemal dynein complex"/>
    <property type="evidence" value="ECO:0007669"/>
    <property type="project" value="UniProtKB-ARBA"/>
</dbReference>
<dbReference type="InterPro" id="IPR041658">
    <property type="entry name" value="AAA_lid_11"/>
</dbReference>
<keyword evidence="13" id="KW-0505">Motor protein</keyword>
<evidence type="ECO:0000256" key="12">
    <source>
        <dbReference type="ARBA" id="ARBA00023069"/>
    </source>
</evidence>
<keyword evidence="5" id="KW-0493">Microtubule</keyword>
<evidence type="ECO:0000256" key="13">
    <source>
        <dbReference type="ARBA" id="ARBA00023175"/>
    </source>
</evidence>
<evidence type="ECO:0000256" key="8">
    <source>
        <dbReference type="ARBA" id="ARBA00022840"/>
    </source>
</evidence>
<dbReference type="FunFam" id="3.10.490.20:FF:000001">
    <property type="entry name" value="dynein heavy chain 7, axonemal"/>
    <property type="match status" value="1"/>
</dbReference>
<evidence type="ECO:0000256" key="4">
    <source>
        <dbReference type="ARBA" id="ARBA00022490"/>
    </source>
</evidence>
<dbReference type="Gene3D" id="1.10.287.2620">
    <property type="match status" value="1"/>
</dbReference>
<feature type="domain" description="Dynein heavy chain AAA 5 extension" evidence="24">
    <location>
        <begin position="1701"/>
        <end position="1850"/>
    </location>
</feature>
<dbReference type="InterPro" id="IPR041466">
    <property type="entry name" value="Dynein_AAA5_ext"/>
</dbReference>
<dbReference type="Pfam" id="PF18199">
    <property type="entry name" value="Dynein_C"/>
    <property type="match status" value="1"/>
</dbReference>
<keyword evidence="15" id="KW-0966">Cell projection</keyword>
<dbReference type="FunFam" id="3.40.50.300:FF:000044">
    <property type="entry name" value="Dynein heavy chain 5, axonemal"/>
    <property type="match status" value="1"/>
</dbReference>
<dbReference type="Pfam" id="PF12775">
    <property type="entry name" value="AAA_7"/>
    <property type="match status" value="1"/>
</dbReference>
<dbReference type="Pfam" id="PF17857">
    <property type="entry name" value="AAA_lid_1"/>
    <property type="match status" value="1"/>
</dbReference>
<evidence type="ECO:0000256" key="1">
    <source>
        <dbReference type="ARBA" id="ARBA00004230"/>
    </source>
</evidence>
<dbReference type="GO" id="GO:0005524">
    <property type="term" value="F:ATP binding"/>
    <property type="evidence" value="ECO:0007669"/>
    <property type="project" value="UniProtKB-KW"/>
</dbReference>
<accession>A0A8B8GM66</accession>
<dbReference type="InterPro" id="IPR042222">
    <property type="entry name" value="Dynein_2_N"/>
</dbReference>
<keyword evidence="9" id="KW-0282">Flagellum</keyword>
<dbReference type="FunFam" id="1.20.1270.280:FF:000001">
    <property type="entry name" value="dynein heavy chain 7, axonemal"/>
    <property type="match status" value="1"/>
</dbReference>
<dbReference type="InterPro" id="IPR004273">
    <property type="entry name" value="Dynein_heavy_D6_P-loop"/>
</dbReference>
<name>A0A8B8GM66_9HEMI</name>
<evidence type="ECO:0000256" key="16">
    <source>
        <dbReference type="SAM" id="Coils"/>
    </source>
</evidence>
<keyword evidence="12" id="KW-0969">Cilium</keyword>
<dbReference type="FunFam" id="3.40.50.300:FF:002141">
    <property type="entry name" value="Dynein heavy chain"/>
    <property type="match status" value="1"/>
</dbReference>
<dbReference type="Gene3D" id="3.10.490.20">
    <property type="match status" value="1"/>
</dbReference>
<evidence type="ECO:0000256" key="5">
    <source>
        <dbReference type="ARBA" id="ARBA00022701"/>
    </source>
</evidence>
<evidence type="ECO:0000313" key="29">
    <source>
        <dbReference type="RefSeq" id="XP_025424349.1"/>
    </source>
</evidence>
<dbReference type="PANTHER" id="PTHR22878">
    <property type="entry name" value="DYNEIN HEAVY CHAIN 6, AXONEMAL-LIKE-RELATED"/>
    <property type="match status" value="1"/>
</dbReference>
<dbReference type="Pfam" id="PF12774">
    <property type="entry name" value="AAA_6"/>
    <property type="match status" value="1"/>
</dbReference>
<evidence type="ECO:0000256" key="7">
    <source>
        <dbReference type="ARBA" id="ARBA00022741"/>
    </source>
</evidence>
<dbReference type="InterPro" id="IPR043160">
    <property type="entry name" value="Dynein_C_barrel"/>
</dbReference>
<keyword evidence="11 16" id="KW-0175">Coiled coil</keyword>
<feature type="coiled-coil region" evidence="16">
    <location>
        <begin position="2734"/>
        <end position="2796"/>
    </location>
</feature>
<comment type="subcellular location">
    <subcellularLocation>
        <location evidence="1">Cell projection</location>
        <location evidence="1">Cilium</location>
        <location evidence="1">Flagellum</location>
    </subcellularLocation>
    <subcellularLocation>
        <location evidence="2">Cytoplasm</location>
        <location evidence="2">Cytoskeleton</location>
        <location evidence="2">Cilium axoneme</location>
    </subcellularLocation>
</comment>
<dbReference type="SUPFAM" id="SSF52540">
    <property type="entry name" value="P-loop containing nucleoside triphosphate hydrolases"/>
    <property type="match status" value="4"/>
</dbReference>
<evidence type="ECO:0000259" key="23">
    <source>
        <dbReference type="Pfam" id="PF12781"/>
    </source>
</evidence>
<evidence type="ECO:0000256" key="11">
    <source>
        <dbReference type="ARBA" id="ARBA00023054"/>
    </source>
</evidence>
<feature type="domain" description="Dynein heavy chain AAA lid" evidence="26">
    <location>
        <begin position="3490"/>
        <end position="3629"/>
    </location>
</feature>
<keyword evidence="6" id="KW-0677">Repeat</keyword>
<feature type="domain" description="Dynein heavy chain AAA module D4" evidence="22">
    <location>
        <begin position="2228"/>
        <end position="2491"/>
    </location>
</feature>
<dbReference type="InterPro" id="IPR013602">
    <property type="entry name" value="Dynein_heavy_linker"/>
</dbReference>
<dbReference type="Gene3D" id="1.20.58.1120">
    <property type="match status" value="1"/>
</dbReference>
<dbReference type="InterPro" id="IPR042228">
    <property type="entry name" value="Dynein_linker_3"/>
</dbReference>
<dbReference type="FunFam" id="1.10.8.1220:FF:000001">
    <property type="entry name" value="Dynein axonemal heavy chain 5"/>
    <property type="match status" value="1"/>
</dbReference>
<keyword evidence="7" id="KW-0547">Nucleotide-binding</keyword>
<evidence type="ECO:0000256" key="14">
    <source>
        <dbReference type="ARBA" id="ARBA00023212"/>
    </source>
</evidence>
<dbReference type="FunFam" id="3.40.50.300:FF:000362">
    <property type="entry name" value="Dynein, axonemal, heavy chain 6"/>
    <property type="match status" value="1"/>
</dbReference>
<evidence type="ECO:0000313" key="28">
    <source>
        <dbReference type="Proteomes" id="UP000694846"/>
    </source>
</evidence>
<dbReference type="FunFam" id="3.40.50.300:FF:001328">
    <property type="entry name" value="Dynein heavy chain 6, axonemal"/>
    <property type="match status" value="1"/>
</dbReference>
<comment type="similarity">
    <text evidence="3">Belongs to the dynein heavy chain family.</text>
</comment>
<evidence type="ECO:0000259" key="22">
    <source>
        <dbReference type="Pfam" id="PF12780"/>
    </source>
</evidence>
<dbReference type="Pfam" id="PF18198">
    <property type="entry name" value="AAA_lid_11"/>
    <property type="match status" value="1"/>
</dbReference>
<feature type="domain" description="Dynein heavy chain linker" evidence="19">
    <location>
        <begin position="674"/>
        <end position="1078"/>
    </location>
</feature>
<dbReference type="Gene3D" id="1.10.472.130">
    <property type="match status" value="1"/>
</dbReference>
<feature type="domain" description="Dynein heavy chain C-terminal" evidence="27">
    <location>
        <begin position="3636"/>
        <end position="3951"/>
    </location>
</feature>
<dbReference type="InterPro" id="IPR035699">
    <property type="entry name" value="AAA_6"/>
</dbReference>
<feature type="coiled-coil region" evidence="16">
    <location>
        <begin position="2510"/>
        <end position="2582"/>
    </location>
</feature>
<keyword evidence="8" id="KW-0067">ATP-binding</keyword>
<dbReference type="Gene3D" id="3.40.50.300">
    <property type="entry name" value="P-loop containing nucleotide triphosphate hydrolases"/>
    <property type="match status" value="5"/>
</dbReference>
<dbReference type="InterPro" id="IPR024317">
    <property type="entry name" value="Dynein_heavy_chain_D4_dom"/>
</dbReference>
<dbReference type="OrthoDB" id="447173at2759"/>
<dbReference type="FunFam" id="1.10.8.710:FF:000004">
    <property type="entry name" value="Dynein axonemal heavy chain 6"/>
    <property type="match status" value="1"/>
</dbReference>
<dbReference type="Gene3D" id="1.20.920.20">
    <property type="match status" value="1"/>
</dbReference>
<evidence type="ECO:0000259" key="27">
    <source>
        <dbReference type="Pfam" id="PF18199"/>
    </source>
</evidence>
<dbReference type="FunFam" id="1.20.140.100:FF:000004">
    <property type="entry name" value="Dynein axonemal heavy chain 6"/>
    <property type="match status" value="1"/>
</dbReference>